<feature type="domain" description="HTH luxR-type" evidence="4">
    <location>
        <begin position="749"/>
        <end position="814"/>
    </location>
</feature>
<dbReference type="CDD" id="cd06170">
    <property type="entry name" value="LuxR_C_like"/>
    <property type="match status" value="1"/>
</dbReference>
<dbReference type="Proteomes" id="UP001164390">
    <property type="component" value="Chromosome"/>
</dbReference>
<dbReference type="Gene3D" id="1.10.10.10">
    <property type="entry name" value="Winged helix-like DNA-binding domain superfamily/Winged helix DNA-binding domain"/>
    <property type="match status" value="1"/>
</dbReference>
<name>A0AA46TFD1_9ACTN</name>
<gene>
    <name evidence="5" type="ORF">L0C25_13375</name>
</gene>
<evidence type="ECO:0000313" key="6">
    <source>
        <dbReference type="Proteomes" id="UP001164390"/>
    </source>
</evidence>
<accession>A0AA46TFD1</accession>
<dbReference type="EMBL" id="CP094970">
    <property type="protein sequence ID" value="UYM03548.1"/>
    <property type="molecule type" value="Genomic_DNA"/>
</dbReference>
<organism evidence="5 6">
    <name type="scientific">Solicola gregarius</name>
    <dbReference type="NCBI Taxonomy" id="2908642"/>
    <lineage>
        <taxon>Bacteria</taxon>
        <taxon>Bacillati</taxon>
        <taxon>Actinomycetota</taxon>
        <taxon>Actinomycetes</taxon>
        <taxon>Propionibacteriales</taxon>
        <taxon>Nocardioidaceae</taxon>
        <taxon>Solicola</taxon>
    </lineage>
</organism>
<evidence type="ECO:0000313" key="5">
    <source>
        <dbReference type="EMBL" id="UYM03548.1"/>
    </source>
</evidence>
<dbReference type="RefSeq" id="WP_271632157.1">
    <property type="nucleotide sequence ID" value="NZ_CP094970.1"/>
</dbReference>
<keyword evidence="2" id="KW-0238">DNA-binding</keyword>
<dbReference type="PANTHER" id="PTHR44688:SF16">
    <property type="entry name" value="DNA-BINDING TRANSCRIPTIONAL ACTIVATOR DEVR_DOSR"/>
    <property type="match status" value="1"/>
</dbReference>
<dbReference type="GO" id="GO:0003677">
    <property type="term" value="F:DNA binding"/>
    <property type="evidence" value="ECO:0007669"/>
    <property type="project" value="UniProtKB-KW"/>
</dbReference>
<dbReference type="GO" id="GO:0006355">
    <property type="term" value="P:regulation of DNA-templated transcription"/>
    <property type="evidence" value="ECO:0007669"/>
    <property type="project" value="InterPro"/>
</dbReference>
<dbReference type="PANTHER" id="PTHR44688">
    <property type="entry name" value="DNA-BINDING TRANSCRIPTIONAL ACTIVATOR DEVR_DOSR"/>
    <property type="match status" value="1"/>
</dbReference>
<dbReference type="InterPro" id="IPR036388">
    <property type="entry name" value="WH-like_DNA-bd_sf"/>
</dbReference>
<dbReference type="PROSITE" id="PS50043">
    <property type="entry name" value="HTH_LUXR_2"/>
    <property type="match status" value="1"/>
</dbReference>
<keyword evidence="1" id="KW-0805">Transcription regulation</keyword>
<dbReference type="PRINTS" id="PR00038">
    <property type="entry name" value="HTHLUXR"/>
</dbReference>
<dbReference type="Pfam" id="PF25873">
    <property type="entry name" value="WHD_MalT"/>
    <property type="match status" value="1"/>
</dbReference>
<dbReference type="SUPFAM" id="SSF46894">
    <property type="entry name" value="C-terminal effector domain of the bipartite response regulators"/>
    <property type="match status" value="1"/>
</dbReference>
<reference evidence="5" key="1">
    <citation type="submission" date="2022-01" db="EMBL/GenBank/DDBJ databases">
        <title>Nocardioidaceae gen. sp. A5X3R13.</title>
        <authorList>
            <person name="Lopez Marin M.A."/>
            <person name="Uhlik O."/>
        </authorList>
    </citation>
    <scope>NUCLEOTIDE SEQUENCE</scope>
    <source>
        <strain evidence="5">A5X3R13</strain>
    </source>
</reference>
<dbReference type="InterPro" id="IPR000792">
    <property type="entry name" value="Tscrpt_reg_LuxR_C"/>
</dbReference>
<dbReference type="InterPro" id="IPR059106">
    <property type="entry name" value="WHD_MalT"/>
</dbReference>
<evidence type="ECO:0000259" key="4">
    <source>
        <dbReference type="PROSITE" id="PS50043"/>
    </source>
</evidence>
<sequence length="816" mass="87397">MEEWGRQNDAARLSVRPVHDDAVRLARDLVVAVHEAHPAVDPGIVQLSVTGGSRLGSVFVDAFLAELADVRGPFVLALDDLHAMTNTESLSDLGDLVVGLPDNVRMVIASRWDQPLHVGRLRLEDRLVELRLSDLAFESDEAVGLLEGVSGRSMSPGHVETLVSRTEGWAAGLQLAALSLQKQADVDAFVAGFTGDDRLVADYLTDEVVRSLDPSMREFVLRTSVLEWLSPDLCEAVTGQDDARATLLSLRDRGLFLTRVEGVAERFRYHHLFADLLRFQLRGEAADAEVECRRRAARWLLANGEHRAGVEQLLAAGDYVEAFEVVAVQGHRLFERGETATLASALAAIHNNITTPSAQMSISLLASQVASDQFSAAAETYRMLARQDLSPGEQIAADTLGAILGLGDLPVVEMRRLATGVLRLLPTVQPESVFDFFGAGGAESCEVMAGTALALADLFDADLASSSAGFTSALELPGAKYPMWRINILGMSAFTHAAAGRLTEAEGCALAAVDTAREVGAMDHVAVAMAQLALGAVALERLNHGLAGVHLDAAARIVAHCHRPIYHHLLQLLKTRHIAAVRGIQPALTHLRDMTFGGPQRLLVTRARLSLEAQLLVRSGAVREAHAVLGAAVNPTPAASFDVLVADGDVPGARRVLEAWQVDADEPRSALAWSLREAVLMQCDGHAGLAGTAIADAAVDAEVEGLLAPFLETPRAQNILRTMAPSRPLRRMKHLLDSAPSDDGRLLANAALIEPLTPRELTILAYLPSRLSNDEIADALFVSVNTLRTHLRSIYRKLGASGRDAAVASAAMVGLT</sequence>
<proteinExistence type="predicted"/>
<evidence type="ECO:0000256" key="3">
    <source>
        <dbReference type="ARBA" id="ARBA00023163"/>
    </source>
</evidence>
<dbReference type="SMART" id="SM00421">
    <property type="entry name" value="HTH_LUXR"/>
    <property type="match status" value="1"/>
</dbReference>
<dbReference type="InterPro" id="IPR016032">
    <property type="entry name" value="Sig_transdc_resp-reg_C-effctor"/>
</dbReference>
<keyword evidence="6" id="KW-1185">Reference proteome</keyword>
<protein>
    <submittedName>
        <fullName evidence="5">LuxR C-terminal-related transcriptional regulator</fullName>
    </submittedName>
</protein>
<dbReference type="Pfam" id="PF00196">
    <property type="entry name" value="GerE"/>
    <property type="match status" value="1"/>
</dbReference>
<dbReference type="AlphaFoldDB" id="A0AA46TFD1"/>
<evidence type="ECO:0000256" key="2">
    <source>
        <dbReference type="ARBA" id="ARBA00023125"/>
    </source>
</evidence>
<evidence type="ECO:0000256" key="1">
    <source>
        <dbReference type="ARBA" id="ARBA00023015"/>
    </source>
</evidence>
<dbReference type="KEGG" id="sgrg:L0C25_13375"/>
<keyword evidence="3" id="KW-0804">Transcription</keyword>